<evidence type="ECO:0000313" key="5">
    <source>
        <dbReference type="EMBL" id="KAG5484179.1"/>
    </source>
</evidence>
<evidence type="ECO:0000259" key="4">
    <source>
        <dbReference type="PROSITE" id="PS50089"/>
    </source>
</evidence>
<evidence type="ECO:0000256" key="1">
    <source>
        <dbReference type="PROSITE-ProRule" id="PRU00175"/>
    </source>
</evidence>
<keyword evidence="3" id="KW-0812">Transmembrane</keyword>
<dbReference type="GO" id="GO:0008270">
    <property type="term" value="F:zinc ion binding"/>
    <property type="evidence" value="ECO:0007669"/>
    <property type="project" value="UniProtKB-KW"/>
</dbReference>
<proteinExistence type="predicted"/>
<dbReference type="PROSITE" id="PS50089">
    <property type="entry name" value="ZF_RING_2"/>
    <property type="match status" value="1"/>
</dbReference>
<sequence length="199" mass="21666">MQRPREDNHDHPRRGHNTRHDDDEQRRKQSGSKSMGAAIALAFGAGALVFAGASALYSWCTQENSQRHQSYYCLPPRDGITGATAASTQLSPVTSAGADGKKKIEAKEAILHSPVAVSDGCSAPLSSEAGAVHPCVCCLERQQSFMFVQCRHICLCEPCLIQLGRSYEDNTLRARFDGPVKLPCPVCRRLGYVVKTFSS</sequence>
<keyword evidence="6" id="KW-1185">Reference proteome</keyword>
<feature type="transmembrane region" description="Helical" evidence="3">
    <location>
        <begin position="35"/>
        <end position="59"/>
    </location>
</feature>
<feature type="region of interest" description="Disordered" evidence="2">
    <location>
        <begin position="1"/>
        <end position="33"/>
    </location>
</feature>
<dbReference type="Proteomes" id="UP000674179">
    <property type="component" value="Chromosome 10"/>
</dbReference>
<dbReference type="RefSeq" id="XP_067695067.1">
    <property type="nucleotide sequence ID" value="XM_067838979.1"/>
</dbReference>
<organism evidence="5 6">
    <name type="scientific">Leishmania enriettii</name>
    <dbReference type="NCBI Taxonomy" id="5663"/>
    <lineage>
        <taxon>Eukaryota</taxon>
        <taxon>Discoba</taxon>
        <taxon>Euglenozoa</taxon>
        <taxon>Kinetoplastea</taxon>
        <taxon>Metakinetoplastina</taxon>
        <taxon>Trypanosomatida</taxon>
        <taxon>Trypanosomatidae</taxon>
        <taxon>Leishmaniinae</taxon>
        <taxon>Leishmania</taxon>
    </lineage>
</organism>
<protein>
    <recommendedName>
        <fullName evidence="4">RING-type domain-containing protein</fullName>
    </recommendedName>
</protein>
<reference evidence="5 6" key="1">
    <citation type="submission" date="2021-02" db="EMBL/GenBank/DDBJ databases">
        <title>Leishmania (Mundinia) enrietti genome sequencing and assembly.</title>
        <authorList>
            <person name="Almutairi H."/>
            <person name="Gatherer D."/>
        </authorList>
    </citation>
    <scope>NUCLEOTIDE SEQUENCE [LARGE SCALE GENOMIC DNA]</scope>
    <source>
        <strain evidence="5">CUR178</strain>
    </source>
</reference>
<evidence type="ECO:0000313" key="6">
    <source>
        <dbReference type="Proteomes" id="UP000674179"/>
    </source>
</evidence>
<dbReference type="AlphaFoldDB" id="A0A836H3N4"/>
<gene>
    <name evidence="5" type="ORF">CUR178_07333</name>
</gene>
<keyword evidence="3" id="KW-0472">Membrane</keyword>
<keyword evidence="1" id="KW-0862">Zinc</keyword>
<dbReference type="OrthoDB" id="1711136at2759"/>
<dbReference type="KEGG" id="lenr:94174489"/>
<name>A0A836H3N4_LEIEN</name>
<dbReference type="GeneID" id="94174489"/>
<feature type="compositionally biased region" description="Basic and acidic residues" evidence="2">
    <location>
        <begin position="1"/>
        <end position="10"/>
    </location>
</feature>
<keyword evidence="1" id="KW-0863">Zinc-finger</keyword>
<feature type="compositionally biased region" description="Basic and acidic residues" evidence="2">
    <location>
        <begin position="18"/>
        <end position="27"/>
    </location>
</feature>
<keyword evidence="3" id="KW-1133">Transmembrane helix</keyword>
<accession>A0A836H3N4</accession>
<dbReference type="EMBL" id="JAFHKP010000010">
    <property type="protein sequence ID" value="KAG5484179.1"/>
    <property type="molecule type" value="Genomic_DNA"/>
</dbReference>
<dbReference type="Gene3D" id="3.30.40.10">
    <property type="entry name" value="Zinc/RING finger domain, C3HC4 (zinc finger)"/>
    <property type="match status" value="1"/>
</dbReference>
<keyword evidence="1" id="KW-0479">Metal-binding</keyword>
<dbReference type="InterPro" id="IPR013083">
    <property type="entry name" value="Znf_RING/FYVE/PHD"/>
</dbReference>
<comment type="caution">
    <text evidence="5">The sequence shown here is derived from an EMBL/GenBank/DDBJ whole genome shotgun (WGS) entry which is preliminary data.</text>
</comment>
<feature type="domain" description="RING-type" evidence="4">
    <location>
        <begin position="135"/>
        <end position="188"/>
    </location>
</feature>
<evidence type="ECO:0000256" key="2">
    <source>
        <dbReference type="SAM" id="MobiDB-lite"/>
    </source>
</evidence>
<dbReference type="InterPro" id="IPR001841">
    <property type="entry name" value="Znf_RING"/>
</dbReference>
<evidence type="ECO:0000256" key="3">
    <source>
        <dbReference type="SAM" id="Phobius"/>
    </source>
</evidence>